<sequence length="679" mass="74884">MTTESNYVNGTSAAVDILISQAATLGIVIPSELGCLELLKYLLFAGVDINTVDSESGMTPLYAAARAGDESLVERILDFDYKTIPAEVLDIHDRPKSNYDSLADDLYVYINQRSKYDETALHVAIRKGHLATAKVLLTRGADVLIRNGKGRDAFKLARRNGWVEIAILVLHTPLQIASKRGHREIVRLLLPLADIDQLDKDGESAIMKAVSKDEIEIVQMLAPISNLNFISLRTNLGALHSAIARSSIEIVESLIPYANINQPNTQKKTPLYLACEYHNHEVVEILLKHEASPTVSPDFEPLIERDGEQHGYNPFLAAVLLNAVEVVRVFLANLYPAQLVTVLTSTAKSKKNAAILAAERGFSQIIAIIANYKIPTPPILGKYHILILGLKTVDAPFESELIDTNTLPILVAARCGHVDIVQHYLLYQTDFTGINDLSPLHVASIFNKANVAKFLLDRKFEVNCKTKNEEIPLHFAALCNAVDVVPLLLQYGADVNATANDINDGIEYPEKFMNDARPHNIRTNSIGYSALHLACWRNMVKSAELLLTSNDIDVNLPEHTYMMTPLHVACACNALDTVKLLVAHLEVDVNRQDKEGCSGYTLSAMYGFLDVTIFLSSIPRVDISIETNLGYNALMVALKDGQVHVASFLAQEPLLLISMLLTPRGRRMLSCLWPNQGAT</sequence>
<organism evidence="4 5">
    <name type="scientific">Thraustotheca clavata</name>
    <dbReference type="NCBI Taxonomy" id="74557"/>
    <lineage>
        <taxon>Eukaryota</taxon>
        <taxon>Sar</taxon>
        <taxon>Stramenopiles</taxon>
        <taxon>Oomycota</taxon>
        <taxon>Saprolegniomycetes</taxon>
        <taxon>Saprolegniales</taxon>
        <taxon>Achlyaceae</taxon>
        <taxon>Thraustotheca</taxon>
    </lineage>
</organism>
<protein>
    <submittedName>
        <fullName evidence="4">Ankyrin-1-like</fullName>
    </submittedName>
</protein>
<feature type="repeat" description="ANK" evidence="3">
    <location>
        <begin position="435"/>
        <end position="467"/>
    </location>
</feature>
<feature type="repeat" description="ANK" evidence="3">
    <location>
        <begin position="266"/>
        <end position="298"/>
    </location>
</feature>
<dbReference type="PRINTS" id="PR01415">
    <property type="entry name" value="ANKYRIN"/>
</dbReference>
<accession>A0A1V9ZQ65</accession>
<dbReference type="PROSITE" id="PS50088">
    <property type="entry name" value="ANK_REPEAT"/>
    <property type="match status" value="5"/>
</dbReference>
<dbReference type="PANTHER" id="PTHR24173">
    <property type="entry name" value="ANKYRIN REPEAT CONTAINING"/>
    <property type="match status" value="1"/>
</dbReference>
<dbReference type="Proteomes" id="UP000243217">
    <property type="component" value="Unassembled WGS sequence"/>
</dbReference>
<dbReference type="InterPro" id="IPR002110">
    <property type="entry name" value="Ankyrin_rpt"/>
</dbReference>
<dbReference type="Pfam" id="PF12796">
    <property type="entry name" value="Ank_2"/>
    <property type="match status" value="5"/>
</dbReference>
<reference evidence="4 5" key="1">
    <citation type="journal article" date="2014" name="Genome Biol. Evol.">
        <title>The secreted proteins of Achlya hypogyna and Thraustotheca clavata identify the ancestral oomycete secretome and reveal gene acquisitions by horizontal gene transfer.</title>
        <authorList>
            <person name="Misner I."/>
            <person name="Blouin N."/>
            <person name="Leonard G."/>
            <person name="Richards T.A."/>
            <person name="Lane C.E."/>
        </authorList>
    </citation>
    <scope>NUCLEOTIDE SEQUENCE [LARGE SCALE GENOMIC DNA]</scope>
    <source>
        <strain evidence="4 5">ATCC 34112</strain>
    </source>
</reference>
<dbReference type="Gene3D" id="1.25.40.20">
    <property type="entry name" value="Ankyrin repeat-containing domain"/>
    <property type="match status" value="5"/>
</dbReference>
<dbReference type="InterPro" id="IPR036770">
    <property type="entry name" value="Ankyrin_rpt-contain_sf"/>
</dbReference>
<comment type="caution">
    <text evidence="4">The sequence shown here is derived from an EMBL/GenBank/DDBJ whole genome shotgun (WGS) entry which is preliminary data.</text>
</comment>
<dbReference type="STRING" id="74557.A0A1V9ZQ65"/>
<proteinExistence type="predicted"/>
<dbReference type="SMART" id="SM00248">
    <property type="entry name" value="ANK"/>
    <property type="match status" value="14"/>
</dbReference>
<evidence type="ECO:0000256" key="2">
    <source>
        <dbReference type="ARBA" id="ARBA00023043"/>
    </source>
</evidence>
<dbReference type="EMBL" id="JNBS01001754">
    <property type="protein sequence ID" value="OQS00091.1"/>
    <property type="molecule type" value="Genomic_DNA"/>
</dbReference>
<evidence type="ECO:0000256" key="1">
    <source>
        <dbReference type="ARBA" id="ARBA00022737"/>
    </source>
</evidence>
<keyword evidence="5" id="KW-1185">Reference proteome</keyword>
<dbReference type="OrthoDB" id="194358at2759"/>
<dbReference type="AlphaFoldDB" id="A0A1V9ZQ65"/>
<name>A0A1V9ZQ65_9STRA</name>
<gene>
    <name evidence="4" type="ORF">THRCLA_06235</name>
</gene>
<feature type="repeat" description="ANK" evidence="3">
    <location>
        <begin position="116"/>
        <end position="148"/>
    </location>
</feature>
<dbReference type="PANTHER" id="PTHR24173:SF74">
    <property type="entry name" value="ANKYRIN REPEAT DOMAIN-CONTAINING PROTEIN 16"/>
    <property type="match status" value="1"/>
</dbReference>
<evidence type="ECO:0000313" key="4">
    <source>
        <dbReference type="EMBL" id="OQS00091.1"/>
    </source>
</evidence>
<keyword evidence="2 3" id="KW-0040">ANK repeat</keyword>
<feature type="repeat" description="ANK" evidence="3">
    <location>
        <begin position="56"/>
        <end position="78"/>
    </location>
</feature>
<keyword evidence="1" id="KW-0677">Repeat</keyword>
<evidence type="ECO:0000256" key="3">
    <source>
        <dbReference type="PROSITE-ProRule" id="PRU00023"/>
    </source>
</evidence>
<dbReference type="SUPFAM" id="SSF48403">
    <property type="entry name" value="Ankyrin repeat"/>
    <property type="match status" value="2"/>
</dbReference>
<dbReference type="PROSITE" id="PS50297">
    <property type="entry name" value="ANK_REP_REGION"/>
    <property type="match status" value="3"/>
</dbReference>
<evidence type="ECO:0000313" key="5">
    <source>
        <dbReference type="Proteomes" id="UP000243217"/>
    </source>
</evidence>
<feature type="repeat" description="ANK" evidence="3">
    <location>
        <begin position="468"/>
        <end position="500"/>
    </location>
</feature>